<evidence type="ECO:0000313" key="1">
    <source>
        <dbReference type="EMBL" id="KAJ7679664.1"/>
    </source>
</evidence>
<feature type="non-terminal residue" evidence="1">
    <location>
        <position position="1"/>
    </location>
</feature>
<proteinExistence type="predicted"/>
<comment type="caution">
    <text evidence="1">The sequence shown here is derived from an EMBL/GenBank/DDBJ whole genome shotgun (WGS) entry which is preliminary data.</text>
</comment>
<feature type="non-terminal residue" evidence="1">
    <location>
        <position position="65"/>
    </location>
</feature>
<sequence length="65" mass="7389">LAYVQWLSVFTAQPEPHHPMYKVRRPLKDGTRIVSIIPVANIRHSVHLLPKFGPVAPPHWTSSNV</sequence>
<keyword evidence="2" id="KW-1185">Reference proteome</keyword>
<name>A0AAD7D5A7_MYCRO</name>
<evidence type="ECO:0000313" key="2">
    <source>
        <dbReference type="Proteomes" id="UP001221757"/>
    </source>
</evidence>
<protein>
    <submittedName>
        <fullName evidence="1">Uncharacterized protein</fullName>
    </submittedName>
</protein>
<organism evidence="1 2">
    <name type="scientific">Mycena rosella</name>
    <name type="common">Pink bonnet</name>
    <name type="synonym">Agaricus rosellus</name>
    <dbReference type="NCBI Taxonomy" id="1033263"/>
    <lineage>
        <taxon>Eukaryota</taxon>
        <taxon>Fungi</taxon>
        <taxon>Dikarya</taxon>
        <taxon>Basidiomycota</taxon>
        <taxon>Agaricomycotina</taxon>
        <taxon>Agaricomycetes</taxon>
        <taxon>Agaricomycetidae</taxon>
        <taxon>Agaricales</taxon>
        <taxon>Marasmiineae</taxon>
        <taxon>Mycenaceae</taxon>
        <taxon>Mycena</taxon>
    </lineage>
</organism>
<dbReference type="AlphaFoldDB" id="A0AAD7D5A7"/>
<gene>
    <name evidence="1" type="ORF">B0H17DRAFT_889025</name>
</gene>
<dbReference type="Proteomes" id="UP001221757">
    <property type="component" value="Unassembled WGS sequence"/>
</dbReference>
<accession>A0AAD7D5A7</accession>
<reference evidence="1" key="1">
    <citation type="submission" date="2023-03" db="EMBL/GenBank/DDBJ databases">
        <title>Massive genome expansion in bonnet fungi (Mycena s.s.) driven by repeated elements and novel gene families across ecological guilds.</title>
        <authorList>
            <consortium name="Lawrence Berkeley National Laboratory"/>
            <person name="Harder C.B."/>
            <person name="Miyauchi S."/>
            <person name="Viragh M."/>
            <person name="Kuo A."/>
            <person name="Thoen E."/>
            <person name="Andreopoulos B."/>
            <person name="Lu D."/>
            <person name="Skrede I."/>
            <person name="Drula E."/>
            <person name="Henrissat B."/>
            <person name="Morin E."/>
            <person name="Kohler A."/>
            <person name="Barry K."/>
            <person name="LaButti K."/>
            <person name="Morin E."/>
            <person name="Salamov A."/>
            <person name="Lipzen A."/>
            <person name="Mereny Z."/>
            <person name="Hegedus B."/>
            <person name="Baldrian P."/>
            <person name="Stursova M."/>
            <person name="Weitz H."/>
            <person name="Taylor A."/>
            <person name="Grigoriev I.V."/>
            <person name="Nagy L.G."/>
            <person name="Martin F."/>
            <person name="Kauserud H."/>
        </authorList>
    </citation>
    <scope>NUCLEOTIDE SEQUENCE</scope>
    <source>
        <strain evidence="1">CBHHK067</strain>
    </source>
</reference>
<dbReference type="EMBL" id="JARKIE010000129">
    <property type="protein sequence ID" value="KAJ7679664.1"/>
    <property type="molecule type" value="Genomic_DNA"/>
</dbReference>